<name>A0A222JND2_RHIML</name>
<dbReference type="InterPro" id="IPR000527">
    <property type="entry name" value="Flag_Lring"/>
</dbReference>
<dbReference type="Proteomes" id="UP000231987">
    <property type="component" value="Unassembled WGS sequence"/>
</dbReference>
<evidence type="ECO:0000313" key="11">
    <source>
        <dbReference type="Proteomes" id="UP000231987"/>
    </source>
</evidence>
<evidence type="ECO:0000256" key="8">
    <source>
        <dbReference type="SAM" id="MobiDB-lite"/>
    </source>
</evidence>
<organism evidence="10 11">
    <name type="scientific">Rhizobium meliloti</name>
    <name type="common">Ensifer meliloti</name>
    <name type="synonym">Sinorhizobium meliloti</name>
    <dbReference type="NCBI Taxonomy" id="382"/>
    <lineage>
        <taxon>Bacteria</taxon>
        <taxon>Pseudomonadati</taxon>
        <taxon>Pseudomonadota</taxon>
        <taxon>Alphaproteobacteria</taxon>
        <taxon>Hyphomicrobiales</taxon>
        <taxon>Rhizobiaceae</taxon>
        <taxon>Sinorhizobium/Ensifer group</taxon>
        <taxon>Sinorhizobium</taxon>
    </lineage>
</organism>
<dbReference type="AlphaFoldDB" id="A0A222JND2"/>
<dbReference type="Pfam" id="PF02107">
    <property type="entry name" value="FlgH"/>
    <property type="match status" value="1"/>
</dbReference>
<evidence type="ECO:0000256" key="7">
    <source>
        <dbReference type="HAMAP-Rule" id="MF_00415"/>
    </source>
</evidence>
<dbReference type="GO" id="GO:0009279">
    <property type="term" value="C:cell outer membrane"/>
    <property type="evidence" value="ECO:0007669"/>
    <property type="project" value="UniProtKB-SubCell"/>
</dbReference>
<dbReference type="NCBIfam" id="NF001305">
    <property type="entry name" value="PRK00249.1-5"/>
    <property type="match status" value="1"/>
</dbReference>
<feature type="signal peptide" evidence="9">
    <location>
        <begin position="1"/>
        <end position="21"/>
    </location>
</feature>
<dbReference type="STRING" id="382.DU99_03405"/>
<evidence type="ECO:0000256" key="5">
    <source>
        <dbReference type="ARBA" id="ARBA00023143"/>
    </source>
</evidence>
<dbReference type="SMR" id="A0A222JND2"/>
<comment type="subcellular location">
    <subcellularLocation>
        <location evidence="7">Cell outer membrane</location>
        <topology evidence="7">Lipid-anchor</topology>
    </subcellularLocation>
    <subcellularLocation>
        <location evidence="7">Bacterial flagellum basal body</location>
    </subcellularLocation>
</comment>
<protein>
    <recommendedName>
        <fullName evidence="7">Flagellar L-ring protein</fullName>
    </recommendedName>
    <alternativeName>
        <fullName evidence="7">Basal body L-ring protein</fullName>
    </alternativeName>
</protein>
<keyword evidence="10" id="KW-0969">Cilium</keyword>
<dbReference type="OMA" id="YRPGFML"/>
<keyword evidence="3 7" id="KW-0732">Signal</keyword>
<feature type="chain" id="PRO_5015074242" description="Flagellar L-ring protein" evidence="9">
    <location>
        <begin position="22"/>
        <end position="236"/>
    </location>
</feature>
<evidence type="ECO:0000256" key="9">
    <source>
        <dbReference type="SAM" id="SignalP"/>
    </source>
</evidence>
<evidence type="ECO:0000256" key="4">
    <source>
        <dbReference type="ARBA" id="ARBA00023136"/>
    </source>
</evidence>
<keyword evidence="4 7" id="KW-0472">Membrane</keyword>
<comment type="function">
    <text evidence="1 7">Assembles around the rod to form the L-ring and probably protects the motor/basal body from shearing forces during rotation.</text>
</comment>
<proteinExistence type="inferred from homology"/>
<accession>A0A222JND2</accession>
<evidence type="ECO:0000256" key="2">
    <source>
        <dbReference type="ARBA" id="ARBA00006929"/>
    </source>
</evidence>
<comment type="similarity">
    <text evidence="2 7">Belongs to the FlgH family.</text>
</comment>
<keyword evidence="6 7" id="KW-0998">Cell outer membrane</keyword>
<dbReference type="PRINTS" id="PR01008">
    <property type="entry name" value="FLGLRINGFLGH"/>
</dbReference>
<dbReference type="HAMAP" id="MF_00415">
    <property type="entry name" value="FlgH"/>
    <property type="match status" value="1"/>
</dbReference>
<dbReference type="KEGG" id="smer:DU99_03405"/>
<dbReference type="GO" id="GO:0003774">
    <property type="term" value="F:cytoskeletal motor activity"/>
    <property type="evidence" value="ECO:0007669"/>
    <property type="project" value="InterPro"/>
</dbReference>
<dbReference type="RefSeq" id="WP_003529888.1">
    <property type="nucleotide sequence ID" value="NZ_BJNJ01000056.1"/>
</dbReference>
<reference evidence="10 11" key="1">
    <citation type="submission" date="2017-06" db="EMBL/GenBank/DDBJ databases">
        <title>Ensifer strains isolated from leguminous trees and herbs display diverse denitrification phenotypes with some acting as strong N2O sinks.</title>
        <authorList>
            <person name="Woliy K."/>
            <person name="Mania D."/>
            <person name="Bakken L.R."/>
            <person name="Frostegard A."/>
        </authorList>
    </citation>
    <scope>NUCLEOTIDE SEQUENCE [LARGE SCALE GENOMIC DNA]</scope>
    <source>
        <strain evidence="10 11">AC50a</strain>
    </source>
</reference>
<dbReference type="GO" id="GO:0071973">
    <property type="term" value="P:bacterial-type flagellum-dependent cell motility"/>
    <property type="evidence" value="ECO:0007669"/>
    <property type="project" value="InterPro"/>
</dbReference>
<dbReference type="PANTHER" id="PTHR34933:SF1">
    <property type="entry name" value="FLAGELLAR L-RING PROTEIN"/>
    <property type="match status" value="1"/>
</dbReference>
<dbReference type="EMBL" id="NJGD01000001">
    <property type="protein sequence ID" value="PJR16915.1"/>
    <property type="molecule type" value="Genomic_DNA"/>
</dbReference>
<feature type="region of interest" description="Disordered" evidence="8">
    <location>
        <begin position="96"/>
        <end position="143"/>
    </location>
</feature>
<comment type="caution">
    <text evidence="10">The sequence shown here is derived from an EMBL/GenBank/DDBJ whole genome shotgun (WGS) entry which is preliminary data.</text>
</comment>
<evidence type="ECO:0000313" key="10">
    <source>
        <dbReference type="EMBL" id="PJR16915.1"/>
    </source>
</evidence>
<comment type="subunit">
    <text evidence="7">The basal body constitutes a major portion of the flagellar organelle and consists of four rings (L,P,S, and M) mounted on a central rod.</text>
</comment>
<evidence type="ECO:0000256" key="1">
    <source>
        <dbReference type="ARBA" id="ARBA00002591"/>
    </source>
</evidence>
<gene>
    <name evidence="7" type="primary">flgH</name>
    <name evidence="10" type="ORF">CEJ86_01590</name>
</gene>
<sequence length="236" mass="25730">MRTRITAVLAAGLLAGCQNQAFNEIGRAPAMSPIGSGLQYTQTPQLAMYPKQPRHVTNGYSLWNDQQAALFKDARAINIGDILTVDIRIDDKASFENETDRSRKNSSGFNLGASGQSQTSDFAWSGDLEYGSNTKTEGDGKTERSEKLRLLVAAVVTGVLENGNLLISGSQEVRVNHELRILNVAGIVRPRDVDADNVISYDRIAEARISYGGRGRLTEVQQPPWGQQLVDLVSPL</sequence>
<dbReference type="PROSITE" id="PS51257">
    <property type="entry name" value="PROKAR_LIPOPROTEIN"/>
    <property type="match status" value="1"/>
</dbReference>
<keyword evidence="10" id="KW-0966">Cell projection</keyword>
<dbReference type="PANTHER" id="PTHR34933">
    <property type="entry name" value="FLAGELLAR L-RING PROTEIN"/>
    <property type="match status" value="1"/>
</dbReference>
<evidence type="ECO:0000256" key="3">
    <source>
        <dbReference type="ARBA" id="ARBA00022729"/>
    </source>
</evidence>
<keyword evidence="7" id="KW-0449">Lipoprotein</keyword>
<keyword evidence="10" id="KW-0282">Flagellum</keyword>
<feature type="compositionally biased region" description="Polar residues" evidence="8">
    <location>
        <begin position="105"/>
        <end position="122"/>
    </location>
</feature>
<dbReference type="GO" id="GO:0009427">
    <property type="term" value="C:bacterial-type flagellum basal body, distal rod, L ring"/>
    <property type="evidence" value="ECO:0007669"/>
    <property type="project" value="InterPro"/>
</dbReference>
<keyword evidence="5 7" id="KW-0975">Bacterial flagellum</keyword>
<evidence type="ECO:0000256" key="6">
    <source>
        <dbReference type="ARBA" id="ARBA00023237"/>
    </source>
</evidence>